<evidence type="ECO:0000313" key="7">
    <source>
        <dbReference type="Proteomes" id="UP000006797"/>
    </source>
</evidence>
<dbReference type="GO" id="GO:0032259">
    <property type="term" value="P:methylation"/>
    <property type="evidence" value="ECO:0007669"/>
    <property type="project" value="UniProtKB-KW"/>
</dbReference>
<dbReference type="InterPro" id="IPR004223">
    <property type="entry name" value="VitB12-dep_Met_synth_activ_dom"/>
</dbReference>
<dbReference type="KEGG" id="hil:HICON_02680"/>
<dbReference type="Gene3D" id="3.40.50.280">
    <property type="entry name" value="Cobalamin-binding domain"/>
    <property type="match status" value="1"/>
</dbReference>
<dbReference type="GO" id="GO:0046653">
    <property type="term" value="P:tetrahydrofolate metabolic process"/>
    <property type="evidence" value="ECO:0007669"/>
    <property type="project" value="TreeGrafter"/>
</dbReference>
<dbReference type="GO" id="GO:0008705">
    <property type="term" value="F:methionine synthase activity"/>
    <property type="evidence" value="ECO:0007669"/>
    <property type="project" value="InterPro"/>
</dbReference>
<dbReference type="Gene3D" id="3.10.196.10">
    <property type="entry name" value="Vitamin B12-dependent methionine synthase, activation domain"/>
    <property type="match status" value="1"/>
</dbReference>
<evidence type="ECO:0000259" key="4">
    <source>
        <dbReference type="PROSITE" id="PS50974"/>
    </source>
</evidence>
<dbReference type="InterPro" id="IPR036724">
    <property type="entry name" value="Cobalamin-bd_sf"/>
</dbReference>
<dbReference type="InterPro" id="IPR037010">
    <property type="entry name" value="VitB12-dep_Met_synth_activ_sf"/>
</dbReference>
<keyword evidence="1" id="KW-0479">Metal-binding</keyword>
<dbReference type="GO" id="GO:0046872">
    <property type="term" value="F:metal ion binding"/>
    <property type="evidence" value="ECO:0007669"/>
    <property type="project" value="UniProtKB-KW"/>
</dbReference>
<dbReference type="InterPro" id="IPR006158">
    <property type="entry name" value="Cobalamin-bd"/>
</dbReference>
<evidence type="ECO:0000256" key="1">
    <source>
        <dbReference type="ARBA" id="ARBA00022723"/>
    </source>
</evidence>
<keyword evidence="2" id="KW-0170">Cobalt</keyword>
<reference evidence="6 7" key="1">
    <citation type="journal article" date="2012" name="Emerg. Infect. Dis.">
        <title>Lineage-specific Virulence Determinants of Haemophilus influenzae Biogroup aegyptius.</title>
        <authorList>
            <person name="Strouts F.R."/>
            <person name="Power P."/>
            <person name="Croucher N.J."/>
            <person name="Corton N."/>
            <person name="van Tonder A."/>
            <person name="Quail M.A."/>
            <person name="Langford P.R."/>
            <person name="Hudson M.J."/>
            <person name="Parkhill J."/>
            <person name="Kroll J.S."/>
            <person name="Bentley S.D."/>
        </authorList>
    </citation>
    <scope>NUCLEOTIDE SEQUENCE [LARGE SCALE GENOMIC DNA]</scope>
    <source>
        <strain evidence="6 7">F3047</strain>
    </source>
</reference>
<name>A0AAV2U5V7_HAEIF</name>
<evidence type="ECO:0000259" key="5">
    <source>
        <dbReference type="PROSITE" id="PS51332"/>
    </source>
</evidence>
<dbReference type="SUPFAM" id="SSF52242">
    <property type="entry name" value="Cobalamin (vitamin B12)-binding domain"/>
    <property type="match status" value="1"/>
</dbReference>
<dbReference type="EMBL" id="FQ670204">
    <property type="protein sequence ID" value="CBY87551.1"/>
    <property type="molecule type" value="Genomic_DNA"/>
</dbReference>
<feature type="domain" description="AdoMet activation" evidence="4">
    <location>
        <begin position="123"/>
        <end position="346"/>
    </location>
</feature>
<dbReference type="Pfam" id="PF02310">
    <property type="entry name" value="B12-binding"/>
    <property type="match status" value="1"/>
</dbReference>
<protein>
    <submittedName>
        <fullName evidence="6">MetH protein</fullName>
    </submittedName>
</protein>
<sequence>MVIATVKGDVHDIGKNIVSVVMQCNNFEVIDLGVMVPADKIIQTAIDEKTDIIALSGLITPSLDEMEYFLGEMTRLGLNLPVMIGGATTSKEHTAIKLYPKYKQHCVFYTSNASRAVTVCATLMNPEGRAALWEQFKKDYEKIQQSFANSKPLRKQLSIEEARANRFDGFSGEWADYVPPTPKQTGIEEMELVEGYKAAGDDYNAILLQAVGDRLAEAMAEYLHFELRTRIWGYTQEEFDNQGLINENYVGIRPAPGYPSWPEHTEKALIWDLLEVEQRIGMKLTESYAMWPAASVCGWYFTLPASNYFTLGRINEDQAQDYAKRKGWDERDDEVVGGGDEVGIKHIMI</sequence>
<keyword evidence="3" id="KW-0489">Methyltransferase</keyword>
<feature type="domain" description="B12-binding" evidence="5">
    <location>
        <begin position="1"/>
        <end position="134"/>
    </location>
</feature>
<proteinExistence type="predicted"/>
<evidence type="ECO:0000313" key="6">
    <source>
        <dbReference type="EMBL" id="CBY87551.1"/>
    </source>
</evidence>
<keyword evidence="3" id="KW-0808">Transferase</keyword>
<accession>A0AAV2U5V7</accession>
<dbReference type="Pfam" id="PF02965">
    <property type="entry name" value="Met_synt_B12"/>
    <property type="match status" value="1"/>
</dbReference>
<dbReference type="InterPro" id="IPR050554">
    <property type="entry name" value="Met_Synthase/Corrinoid"/>
</dbReference>
<dbReference type="GO" id="GO:0031419">
    <property type="term" value="F:cobalamin binding"/>
    <property type="evidence" value="ECO:0007669"/>
    <property type="project" value="InterPro"/>
</dbReference>
<dbReference type="GO" id="GO:0050667">
    <property type="term" value="P:homocysteine metabolic process"/>
    <property type="evidence" value="ECO:0007669"/>
    <property type="project" value="TreeGrafter"/>
</dbReference>
<dbReference type="AlphaFoldDB" id="A0AAV2U5V7"/>
<evidence type="ECO:0000256" key="2">
    <source>
        <dbReference type="ARBA" id="ARBA00023285"/>
    </source>
</evidence>
<dbReference type="SUPFAM" id="SSF56507">
    <property type="entry name" value="Methionine synthase activation domain-like"/>
    <property type="match status" value="1"/>
</dbReference>
<dbReference type="PROSITE" id="PS51332">
    <property type="entry name" value="B12_BINDING"/>
    <property type="match status" value="1"/>
</dbReference>
<evidence type="ECO:0000256" key="3">
    <source>
        <dbReference type="PROSITE-ProRule" id="PRU00346"/>
    </source>
</evidence>
<gene>
    <name evidence="6" type="ORF">HICON_02680</name>
</gene>
<dbReference type="Proteomes" id="UP000006797">
    <property type="component" value="Chromosome"/>
</dbReference>
<dbReference type="PROSITE" id="PS50974">
    <property type="entry name" value="ADOMET_ACTIVATION"/>
    <property type="match status" value="1"/>
</dbReference>
<dbReference type="GO" id="GO:0005829">
    <property type="term" value="C:cytosol"/>
    <property type="evidence" value="ECO:0007669"/>
    <property type="project" value="TreeGrafter"/>
</dbReference>
<organism evidence="6 7">
    <name type="scientific">Haemophilus influenzae F3047</name>
    <dbReference type="NCBI Taxonomy" id="935897"/>
    <lineage>
        <taxon>Bacteria</taxon>
        <taxon>Pseudomonadati</taxon>
        <taxon>Pseudomonadota</taxon>
        <taxon>Gammaproteobacteria</taxon>
        <taxon>Pasteurellales</taxon>
        <taxon>Pasteurellaceae</taxon>
        <taxon>Haemophilus</taxon>
    </lineage>
</organism>
<dbReference type="PANTHER" id="PTHR45833:SF1">
    <property type="entry name" value="METHIONINE SYNTHASE"/>
    <property type="match status" value="1"/>
</dbReference>
<dbReference type="FunFam" id="3.40.50.280:FF:000006">
    <property type="entry name" value="Methionine synthase (B12-dependent)"/>
    <property type="match status" value="1"/>
</dbReference>
<dbReference type="PANTHER" id="PTHR45833">
    <property type="entry name" value="METHIONINE SYNTHASE"/>
    <property type="match status" value="1"/>
</dbReference>